<reference evidence="2" key="2">
    <citation type="journal article" date="2024" name="Plant">
        <title>Genomic evolution and insights into agronomic trait innovations of Sesamum species.</title>
        <authorList>
            <person name="Miao H."/>
            <person name="Wang L."/>
            <person name="Qu L."/>
            <person name="Liu H."/>
            <person name="Sun Y."/>
            <person name="Le M."/>
            <person name="Wang Q."/>
            <person name="Wei S."/>
            <person name="Zheng Y."/>
            <person name="Lin W."/>
            <person name="Duan Y."/>
            <person name="Cao H."/>
            <person name="Xiong S."/>
            <person name="Wang X."/>
            <person name="Wei L."/>
            <person name="Li C."/>
            <person name="Ma Q."/>
            <person name="Ju M."/>
            <person name="Zhao R."/>
            <person name="Li G."/>
            <person name="Mu C."/>
            <person name="Tian Q."/>
            <person name="Mei H."/>
            <person name="Zhang T."/>
            <person name="Gao T."/>
            <person name="Zhang H."/>
        </authorList>
    </citation>
    <scope>NUCLEOTIDE SEQUENCE</scope>
    <source>
        <strain evidence="2">3651</strain>
    </source>
</reference>
<comment type="caution">
    <text evidence="2">The sequence shown here is derived from an EMBL/GenBank/DDBJ whole genome shotgun (WGS) entry which is preliminary data.</text>
</comment>
<dbReference type="Pfam" id="PF14111">
    <property type="entry name" value="DUF4283"/>
    <property type="match status" value="1"/>
</dbReference>
<reference evidence="2" key="1">
    <citation type="submission" date="2020-06" db="EMBL/GenBank/DDBJ databases">
        <authorList>
            <person name="Li T."/>
            <person name="Hu X."/>
            <person name="Zhang T."/>
            <person name="Song X."/>
            <person name="Zhang H."/>
            <person name="Dai N."/>
            <person name="Sheng W."/>
            <person name="Hou X."/>
            <person name="Wei L."/>
        </authorList>
    </citation>
    <scope>NUCLEOTIDE SEQUENCE</scope>
    <source>
        <strain evidence="2">3651</strain>
        <tissue evidence="2">Leaf</tissue>
    </source>
</reference>
<dbReference type="EMBL" id="JACGWO010000010">
    <property type="protein sequence ID" value="KAK4417048.1"/>
    <property type="molecule type" value="Genomic_DNA"/>
</dbReference>
<name>A0AAE2CCF3_9LAMI</name>
<gene>
    <name evidence="2" type="ORF">Salat_2530300</name>
</gene>
<keyword evidence="3" id="KW-1185">Reference proteome</keyword>
<accession>A0AAE2CCF3</accession>
<sequence>MESDLLKLDIVLSLTEDEAPGLVIPQSGWEKGAGGFRLMLVRRLLTHRSVLFDSLKDSLVRRFQTAQGVSVRKVSDSHFCLVFNHFEDLQRVLDLRPWIFDRSLVVLQPLASTADPLTTNLDWCPFFVHVHDLLYAQRTVAVLRYIGDCLGAWMDEADNGQDISWFKNV</sequence>
<feature type="domain" description="DUF4283" evidence="1">
    <location>
        <begin position="36"/>
        <end position="116"/>
    </location>
</feature>
<dbReference type="AlphaFoldDB" id="A0AAE2CCF3"/>
<dbReference type="InterPro" id="IPR025558">
    <property type="entry name" value="DUF4283"/>
</dbReference>
<evidence type="ECO:0000313" key="3">
    <source>
        <dbReference type="Proteomes" id="UP001293254"/>
    </source>
</evidence>
<proteinExistence type="predicted"/>
<evidence type="ECO:0000259" key="1">
    <source>
        <dbReference type="Pfam" id="PF14111"/>
    </source>
</evidence>
<dbReference type="Proteomes" id="UP001293254">
    <property type="component" value="Unassembled WGS sequence"/>
</dbReference>
<organism evidence="2 3">
    <name type="scientific">Sesamum alatum</name>
    <dbReference type="NCBI Taxonomy" id="300844"/>
    <lineage>
        <taxon>Eukaryota</taxon>
        <taxon>Viridiplantae</taxon>
        <taxon>Streptophyta</taxon>
        <taxon>Embryophyta</taxon>
        <taxon>Tracheophyta</taxon>
        <taxon>Spermatophyta</taxon>
        <taxon>Magnoliopsida</taxon>
        <taxon>eudicotyledons</taxon>
        <taxon>Gunneridae</taxon>
        <taxon>Pentapetalae</taxon>
        <taxon>asterids</taxon>
        <taxon>lamiids</taxon>
        <taxon>Lamiales</taxon>
        <taxon>Pedaliaceae</taxon>
        <taxon>Sesamum</taxon>
    </lineage>
</organism>
<evidence type="ECO:0000313" key="2">
    <source>
        <dbReference type="EMBL" id="KAK4417048.1"/>
    </source>
</evidence>
<protein>
    <recommendedName>
        <fullName evidence="1">DUF4283 domain-containing protein</fullName>
    </recommendedName>
</protein>